<evidence type="ECO:0000313" key="10">
    <source>
        <dbReference type="Proteomes" id="UP000695026"/>
    </source>
</evidence>
<feature type="region of interest" description="Disordered" evidence="8">
    <location>
        <begin position="316"/>
        <end position="344"/>
    </location>
</feature>
<proteinExistence type="inferred from homology"/>
<dbReference type="EC" id="3.1.4.1" evidence="7"/>
<evidence type="ECO:0000259" key="9">
    <source>
        <dbReference type="PROSITE" id="PS51908"/>
    </source>
</evidence>
<evidence type="ECO:0000256" key="4">
    <source>
        <dbReference type="ARBA" id="ARBA00022833"/>
    </source>
</evidence>
<accession>A0A9F5ISN6</accession>
<keyword evidence="2 6" id="KW-0227">DNA damage</keyword>
<comment type="similarity">
    <text evidence="7">Belongs to the FAN1 family.</text>
</comment>
<keyword evidence="7" id="KW-0460">Magnesium</keyword>
<evidence type="ECO:0000256" key="3">
    <source>
        <dbReference type="ARBA" id="ARBA00022771"/>
    </source>
</evidence>
<feature type="domain" description="UBZ4-type" evidence="9">
    <location>
        <begin position="57"/>
        <end position="85"/>
    </location>
</feature>
<keyword evidence="1 7" id="KW-0479">Metal-binding</keyword>
<dbReference type="InterPro" id="IPR006642">
    <property type="entry name" value="Rad18_UBZ4"/>
</dbReference>
<reference evidence="11 12" key="1">
    <citation type="submission" date="2025-04" db="UniProtKB">
        <authorList>
            <consortium name="RefSeq"/>
        </authorList>
    </citation>
    <scope>IDENTIFICATION</scope>
    <source>
        <tissue evidence="11 12">Liver</tissue>
    </source>
</reference>
<dbReference type="RefSeq" id="XP_025020054.1">
    <property type="nucleotide sequence ID" value="XM_025164286.1"/>
</dbReference>
<organism evidence="10 11">
    <name type="scientific">Python bivittatus</name>
    <name type="common">Burmese python</name>
    <name type="synonym">Python molurus bivittatus</name>
    <dbReference type="NCBI Taxonomy" id="176946"/>
    <lineage>
        <taxon>Eukaryota</taxon>
        <taxon>Metazoa</taxon>
        <taxon>Chordata</taxon>
        <taxon>Craniata</taxon>
        <taxon>Vertebrata</taxon>
        <taxon>Euteleostomi</taxon>
        <taxon>Lepidosauria</taxon>
        <taxon>Squamata</taxon>
        <taxon>Bifurcata</taxon>
        <taxon>Unidentata</taxon>
        <taxon>Episquamata</taxon>
        <taxon>Toxicofera</taxon>
        <taxon>Serpentes</taxon>
        <taxon>Henophidia</taxon>
        <taxon>Pythonidae</taxon>
        <taxon>Python</taxon>
    </lineage>
</organism>
<evidence type="ECO:0000256" key="2">
    <source>
        <dbReference type="ARBA" id="ARBA00022763"/>
    </source>
</evidence>
<feature type="compositionally biased region" description="Polar residues" evidence="8">
    <location>
        <begin position="331"/>
        <end position="340"/>
    </location>
</feature>
<sequence length="887" mass="98343">MAEDGPAGKKRPRRSLSLSNNNKKTARKNVLETKERPSLAPDSPSIVSFFNNAPPTRIACPLCGQMVPRYGINQHIDEGCRNDQNGEDVTLIGSASEVTPGPSAETEAGGWSPYFASQSSTPEKNRGLSGEDSLGTKGGAGERTSPYFKKVGKLALLDDQPRVCAIKNLSLSTRLSRRLRAHSDDGLTQDDQPCATQVGTPEQKPAALGEGPLKENQSPPPRFQRCPGALEGFSKECAIPSAGQEDDSGPLSDGLEESDLGSCSLGSSELGPSRKGHWQLNNPQENPDVPQCGAVKEQWTVAYAKEELSELESRYFSSNEPDPATEEARHNPTQKFSFSTGDAGELLPMEDAGTEVEDEACLAALEEASLPSSSGSTGPAVDSAGHPYYLRNFLMVLEAVLENDDDRRLFSEEDLEVIAQFYKLSASGQKLYVRLFQRKLAWIKTDKIEYAKISSDLSPVIQELVGAGLLQSEAELQNLPEVLNLLSAPELKTLAKVFHLKNPASPKQQLLEDFLRLARQRSIFGTSQAGIGSVILKRAKGLVGKCIKVCKGPRAVFSRTLLLFSLTDPVEDEEAGSGGQRQLSMVLMVNMGRTVFPTYTVNRKTPIFQDRDDFIRYAAAAHTSNDVCVAMTSGNWEEARRLYEVAKGSWQELREHPSLRHHRALPEYLRRFTVGWLYTRILSQGVEILQRLHKYEEAVEQLRELLAQEVYCVDSRGQWWERLALNLHQHLKDPEKAVACIQKGLLDPFLRPGHRLSLSQRVQRMKDTPACQKFKHLLCNLPLLSVDDVTHVTIKGRVCPQIRMGKSMFILDSQREGPKPLTIVCSVEELALVHYKDQGFDQGIHGEGSTFTTLYALLMWDILFMDGVPDVFRHSYQFQIACHVRCL</sequence>
<dbReference type="InterPro" id="IPR049132">
    <property type="entry name" value="FAN1-like_euk"/>
</dbReference>
<evidence type="ECO:0000313" key="12">
    <source>
        <dbReference type="RefSeq" id="XP_025020055.1"/>
    </source>
</evidence>
<feature type="compositionally biased region" description="Low complexity" evidence="8">
    <location>
        <begin position="260"/>
        <end position="273"/>
    </location>
</feature>
<keyword evidence="7" id="KW-0378">Hydrolase</keyword>
<dbReference type="GO" id="GO:0008409">
    <property type="term" value="F:5'-3' exonuclease activity"/>
    <property type="evidence" value="ECO:0007669"/>
    <property type="project" value="TreeGrafter"/>
</dbReference>
<keyword evidence="3 6" id="KW-0863">Zinc-finger</keyword>
<feature type="region of interest" description="Disordered" evidence="8">
    <location>
        <begin position="183"/>
        <end position="224"/>
    </location>
</feature>
<dbReference type="PROSITE" id="PS51908">
    <property type="entry name" value="ZF_UBZ4"/>
    <property type="match status" value="1"/>
</dbReference>
<dbReference type="AlphaFoldDB" id="A0A9F5ISN6"/>
<feature type="compositionally biased region" description="Polar residues" evidence="8">
    <location>
        <begin position="189"/>
        <end position="200"/>
    </location>
</feature>
<dbReference type="GO" id="GO:0005634">
    <property type="term" value="C:nucleus"/>
    <property type="evidence" value="ECO:0007669"/>
    <property type="project" value="UniProtKB-SubCell"/>
</dbReference>
<feature type="region of interest" description="Disordered" evidence="8">
    <location>
        <begin position="240"/>
        <end position="291"/>
    </location>
</feature>
<feature type="region of interest" description="Disordered" evidence="8">
    <location>
        <begin position="1"/>
        <end position="45"/>
    </location>
</feature>
<dbReference type="InterPro" id="IPR049125">
    <property type="entry name" value="FAN1-like_WH"/>
</dbReference>
<dbReference type="GO" id="GO:0008270">
    <property type="term" value="F:zinc ion binding"/>
    <property type="evidence" value="ECO:0007669"/>
    <property type="project" value="UniProtKB-KW"/>
</dbReference>
<keyword evidence="4" id="KW-0862">Zinc</keyword>
<evidence type="ECO:0000256" key="7">
    <source>
        <dbReference type="RuleBase" id="RU365033"/>
    </source>
</evidence>
<gene>
    <name evidence="11 12" type="primary">FAN1</name>
</gene>
<dbReference type="Pfam" id="PF21170">
    <property type="entry name" value="FAN1_TPR"/>
    <property type="match status" value="1"/>
</dbReference>
<dbReference type="PANTHER" id="PTHR15749">
    <property type="entry name" value="FANCONI-ASSOCIATED NUCLEASE 1"/>
    <property type="match status" value="1"/>
</dbReference>
<dbReference type="SMART" id="SM00734">
    <property type="entry name" value="ZnF_Rad18"/>
    <property type="match status" value="1"/>
</dbReference>
<keyword evidence="7" id="KW-0540">Nuclease</keyword>
<keyword evidence="7" id="KW-0539">Nucleus</keyword>
<dbReference type="GO" id="GO:0070336">
    <property type="term" value="F:flap-structured DNA binding"/>
    <property type="evidence" value="ECO:0007669"/>
    <property type="project" value="TreeGrafter"/>
</dbReference>
<dbReference type="CTD" id="22909"/>
<protein>
    <recommendedName>
        <fullName evidence="7">Fanconi-associated nuclease</fullName>
        <ecNumber evidence="7">3.1.4.1</ecNumber>
    </recommendedName>
</protein>
<evidence type="ECO:0000313" key="11">
    <source>
        <dbReference type="RefSeq" id="XP_025020054.1"/>
    </source>
</evidence>
<dbReference type="InterPro" id="IPR049126">
    <property type="entry name" value="FAN1-like_TPR"/>
</dbReference>
<dbReference type="GO" id="GO:0036297">
    <property type="term" value="P:interstrand cross-link repair"/>
    <property type="evidence" value="ECO:0007669"/>
    <property type="project" value="InterPro"/>
</dbReference>
<feature type="compositionally biased region" description="Acidic residues" evidence="8">
    <location>
        <begin position="244"/>
        <end position="259"/>
    </location>
</feature>
<feature type="region of interest" description="Disordered" evidence="8">
    <location>
        <begin position="95"/>
        <end position="145"/>
    </location>
</feature>
<dbReference type="Proteomes" id="UP000695026">
    <property type="component" value="Unplaced"/>
</dbReference>
<dbReference type="InterPro" id="IPR049138">
    <property type="entry name" value="Fan1_SAP_met"/>
</dbReference>
<comment type="function">
    <text evidence="7">Nuclease required for the repair of DNA interstrand cross-links (ICL). Acts as a 5'-3' exonuclease that anchors at a cut end of DNA and cleaves DNA successively at every third nucleotide, allowing to excise an ICL from one strand through flanking incisions.</text>
</comment>
<dbReference type="CDD" id="cd22326">
    <property type="entry name" value="FAN1-like"/>
    <property type="match status" value="1"/>
</dbReference>
<dbReference type="PANTHER" id="PTHR15749:SF4">
    <property type="entry name" value="FANCONI-ASSOCIATED NUCLEASE 1"/>
    <property type="match status" value="1"/>
</dbReference>
<dbReference type="Pfam" id="PF21169">
    <property type="entry name" value="Fan1_SAP"/>
    <property type="match status" value="1"/>
</dbReference>
<evidence type="ECO:0000256" key="5">
    <source>
        <dbReference type="ARBA" id="ARBA00023204"/>
    </source>
</evidence>
<comment type="catalytic activity">
    <reaction evidence="7">
        <text>Hydrolytically removes 5'-nucleotides successively from the 3'-hydroxy termini of 3'-hydroxy-terminated oligonucleotides.</text>
        <dbReference type="EC" id="3.1.4.1"/>
    </reaction>
</comment>
<dbReference type="InterPro" id="IPR033315">
    <property type="entry name" value="Fan1-like"/>
</dbReference>
<dbReference type="RefSeq" id="XP_025020055.1">
    <property type="nucleotide sequence ID" value="XM_025164287.1"/>
</dbReference>
<name>A0A9F5ISN6_PYTBI</name>
<keyword evidence="7" id="KW-0464">Manganese</keyword>
<dbReference type="GO" id="GO:0017108">
    <property type="term" value="F:5'-flap endonuclease activity"/>
    <property type="evidence" value="ECO:0007669"/>
    <property type="project" value="TreeGrafter"/>
</dbReference>
<keyword evidence="10" id="KW-1185">Reference proteome</keyword>
<keyword evidence="5 6" id="KW-0234">DNA repair</keyword>
<dbReference type="Pfam" id="PF21315">
    <property type="entry name" value="FAN1_HTH"/>
    <property type="match status" value="1"/>
</dbReference>
<evidence type="ECO:0000256" key="8">
    <source>
        <dbReference type="SAM" id="MobiDB-lite"/>
    </source>
</evidence>
<comment type="subcellular location">
    <subcellularLocation>
        <location evidence="7">Nucleus</location>
    </subcellularLocation>
</comment>
<dbReference type="GeneID" id="103067147"/>
<comment type="cofactor">
    <cofactor evidence="7">
        <name>Mg(2+)</name>
        <dbReference type="ChEBI" id="CHEBI:18420"/>
    </cofactor>
    <cofactor evidence="7">
        <name>Mn(2+)</name>
        <dbReference type="ChEBI" id="CHEBI:29035"/>
    </cofactor>
</comment>
<dbReference type="GO" id="GO:0004528">
    <property type="term" value="F:phosphodiesterase I activity"/>
    <property type="evidence" value="ECO:0007669"/>
    <property type="project" value="UniProtKB-EC"/>
</dbReference>
<evidence type="ECO:0000256" key="6">
    <source>
        <dbReference type="PROSITE-ProRule" id="PRU01256"/>
    </source>
</evidence>
<evidence type="ECO:0000256" key="1">
    <source>
        <dbReference type="ARBA" id="ARBA00022723"/>
    </source>
</evidence>